<dbReference type="InterPro" id="IPR003594">
    <property type="entry name" value="HATPase_dom"/>
</dbReference>
<feature type="transmembrane region" description="Helical" evidence="9">
    <location>
        <begin position="39"/>
        <end position="60"/>
    </location>
</feature>
<accession>A0A4R9BX67</accession>
<dbReference type="PROSITE" id="PS51318">
    <property type="entry name" value="TAT"/>
    <property type="match status" value="1"/>
</dbReference>
<evidence type="ECO:0000256" key="5">
    <source>
        <dbReference type="ARBA" id="ARBA00022741"/>
    </source>
</evidence>
<gene>
    <name evidence="12" type="ORF">E3T61_07235</name>
</gene>
<dbReference type="EC" id="2.7.13.3" evidence="2"/>
<dbReference type="Pfam" id="PF07730">
    <property type="entry name" value="HisKA_3"/>
    <property type="match status" value="1"/>
</dbReference>
<dbReference type="PANTHER" id="PTHR24421">
    <property type="entry name" value="NITRATE/NITRITE SENSOR PROTEIN NARX-RELATED"/>
    <property type="match status" value="1"/>
</dbReference>
<keyword evidence="3" id="KW-0597">Phosphoprotein</keyword>
<dbReference type="Gene3D" id="1.20.5.1930">
    <property type="match status" value="1"/>
</dbReference>
<evidence type="ECO:0000259" key="10">
    <source>
        <dbReference type="Pfam" id="PF02518"/>
    </source>
</evidence>
<evidence type="ECO:0000256" key="6">
    <source>
        <dbReference type="ARBA" id="ARBA00022777"/>
    </source>
</evidence>
<feature type="transmembrane region" description="Helical" evidence="9">
    <location>
        <begin position="67"/>
        <end position="85"/>
    </location>
</feature>
<dbReference type="GO" id="GO:0016020">
    <property type="term" value="C:membrane"/>
    <property type="evidence" value="ECO:0007669"/>
    <property type="project" value="InterPro"/>
</dbReference>
<evidence type="ECO:0000256" key="9">
    <source>
        <dbReference type="SAM" id="Phobius"/>
    </source>
</evidence>
<dbReference type="GO" id="GO:0046983">
    <property type="term" value="F:protein dimerization activity"/>
    <property type="evidence" value="ECO:0007669"/>
    <property type="project" value="InterPro"/>
</dbReference>
<dbReference type="OrthoDB" id="227596at2"/>
<dbReference type="PANTHER" id="PTHR24421:SF10">
    <property type="entry name" value="NITRATE_NITRITE SENSOR PROTEIN NARQ"/>
    <property type="match status" value="1"/>
</dbReference>
<sequence>MTDMDGTVRHNRRGAVQLILLVLAAVALAAVLVPVHAAIYGTAVPVSLLLGIMLTGSLLVAIPSPRIAIGLFSLAAFLLPLFVIPESVGPWPWTVPALITFVAFVGVITFLHGWRMGLTPLLVGNAGSLAAPLLQPEVAAANPPTADLIVAASMSVVAYIVATLLAGRIRAMKELTSERDLTAQEQSRRVLIEERNRIARELHDVVAHSLSLIQVQASTARYRVPDLADNAAKELADIATTARGSLTEMRRLLGVLRTDDQTAELAPQQGIEDIPALIDSTRRTGVDVALELIALTPDVPATVQIAAFRIVQESLSNAVRHAPGASVSVHVRTEPWMLRLRVHNIASGMPTVQGEGHGLTGMRERVALLDGTFEAGSDADGGWTVDAVLQWHPEPGTK</sequence>
<evidence type="ECO:0000259" key="11">
    <source>
        <dbReference type="Pfam" id="PF07730"/>
    </source>
</evidence>
<dbReference type="GO" id="GO:0005524">
    <property type="term" value="F:ATP binding"/>
    <property type="evidence" value="ECO:0007669"/>
    <property type="project" value="UniProtKB-KW"/>
</dbReference>
<dbReference type="Pfam" id="PF02518">
    <property type="entry name" value="HATPase_c"/>
    <property type="match status" value="1"/>
</dbReference>
<evidence type="ECO:0000313" key="13">
    <source>
        <dbReference type="Proteomes" id="UP000298468"/>
    </source>
</evidence>
<protein>
    <recommendedName>
        <fullName evidence="2">histidine kinase</fullName>
        <ecNumber evidence="2">2.7.13.3</ecNumber>
    </recommendedName>
</protein>
<evidence type="ECO:0000256" key="7">
    <source>
        <dbReference type="ARBA" id="ARBA00022840"/>
    </source>
</evidence>
<dbReference type="InterPro" id="IPR036890">
    <property type="entry name" value="HATPase_C_sf"/>
</dbReference>
<keyword evidence="6 12" id="KW-0418">Kinase</keyword>
<proteinExistence type="predicted"/>
<feature type="transmembrane region" description="Helical" evidence="9">
    <location>
        <begin position="91"/>
        <end position="111"/>
    </location>
</feature>
<organism evidence="12 13">
    <name type="scientific">Cryobacterium lactosi</name>
    <dbReference type="NCBI Taxonomy" id="1259202"/>
    <lineage>
        <taxon>Bacteria</taxon>
        <taxon>Bacillati</taxon>
        <taxon>Actinomycetota</taxon>
        <taxon>Actinomycetes</taxon>
        <taxon>Micrococcales</taxon>
        <taxon>Microbacteriaceae</taxon>
        <taxon>Cryobacterium</taxon>
    </lineage>
</organism>
<comment type="caution">
    <text evidence="12">The sequence shown here is derived from an EMBL/GenBank/DDBJ whole genome shotgun (WGS) entry which is preliminary data.</text>
</comment>
<dbReference type="CDD" id="cd16917">
    <property type="entry name" value="HATPase_UhpB-NarQ-NarX-like"/>
    <property type="match status" value="1"/>
</dbReference>
<dbReference type="GO" id="GO:0000155">
    <property type="term" value="F:phosphorelay sensor kinase activity"/>
    <property type="evidence" value="ECO:0007669"/>
    <property type="project" value="InterPro"/>
</dbReference>
<dbReference type="InterPro" id="IPR011712">
    <property type="entry name" value="Sig_transdc_His_kin_sub3_dim/P"/>
</dbReference>
<comment type="catalytic activity">
    <reaction evidence="1">
        <text>ATP + protein L-histidine = ADP + protein N-phospho-L-histidine.</text>
        <dbReference type="EC" id="2.7.13.3"/>
    </reaction>
</comment>
<feature type="transmembrane region" description="Helical" evidence="9">
    <location>
        <begin position="118"/>
        <end position="136"/>
    </location>
</feature>
<keyword evidence="9" id="KW-0812">Transmembrane</keyword>
<reference evidence="12 13" key="1">
    <citation type="submission" date="2019-03" db="EMBL/GenBank/DDBJ databases">
        <title>Genomics of glacier-inhabiting Cryobacterium strains.</title>
        <authorList>
            <person name="Liu Q."/>
            <person name="Xin Y.-H."/>
        </authorList>
    </citation>
    <scope>NUCLEOTIDE SEQUENCE [LARGE SCALE GENOMIC DNA]</scope>
    <source>
        <strain evidence="12 13">Sr59</strain>
    </source>
</reference>
<name>A0A4R9BX67_9MICO</name>
<dbReference type="RefSeq" id="WP_134640207.1">
    <property type="nucleotide sequence ID" value="NZ_SOHM01000012.1"/>
</dbReference>
<keyword evidence="5" id="KW-0547">Nucleotide-binding</keyword>
<feature type="domain" description="Signal transduction histidine kinase subgroup 3 dimerisation and phosphoacceptor" evidence="11">
    <location>
        <begin position="194"/>
        <end position="260"/>
    </location>
</feature>
<keyword evidence="8" id="KW-0902">Two-component regulatory system</keyword>
<feature type="domain" description="Histidine kinase/HSP90-like ATPase" evidence="10">
    <location>
        <begin position="304"/>
        <end position="389"/>
    </location>
</feature>
<keyword evidence="13" id="KW-1185">Reference proteome</keyword>
<evidence type="ECO:0000256" key="4">
    <source>
        <dbReference type="ARBA" id="ARBA00022679"/>
    </source>
</evidence>
<dbReference type="Proteomes" id="UP000298468">
    <property type="component" value="Unassembled WGS sequence"/>
</dbReference>
<keyword evidence="9" id="KW-0472">Membrane</keyword>
<evidence type="ECO:0000256" key="1">
    <source>
        <dbReference type="ARBA" id="ARBA00000085"/>
    </source>
</evidence>
<feature type="transmembrane region" description="Helical" evidence="9">
    <location>
        <begin position="148"/>
        <end position="167"/>
    </location>
</feature>
<dbReference type="SUPFAM" id="SSF55874">
    <property type="entry name" value="ATPase domain of HSP90 chaperone/DNA topoisomerase II/histidine kinase"/>
    <property type="match status" value="1"/>
</dbReference>
<dbReference type="EMBL" id="SOHM01000012">
    <property type="protein sequence ID" value="TFD92095.1"/>
    <property type="molecule type" value="Genomic_DNA"/>
</dbReference>
<keyword evidence="7" id="KW-0067">ATP-binding</keyword>
<dbReference type="AlphaFoldDB" id="A0A4R9BX67"/>
<dbReference type="InterPro" id="IPR050482">
    <property type="entry name" value="Sensor_HK_TwoCompSys"/>
</dbReference>
<evidence type="ECO:0000256" key="8">
    <source>
        <dbReference type="ARBA" id="ARBA00023012"/>
    </source>
</evidence>
<evidence type="ECO:0000313" key="12">
    <source>
        <dbReference type="EMBL" id="TFD92095.1"/>
    </source>
</evidence>
<keyword evidence="9" id="KW-1133">Transmembrane helix</keyword>
<evidence type="ECO:0000256" key="3">
    <source>
        <dbReference type="ARBA" id="ARBA00022553"/>
    </source>
</evidence>
<dbReference type="Gene3D" id="3.30.565.10">
    <property type="entry name" value="Histidine kinase-like ATPase, C-terminal domain"/>
    <property type="match status" value="1"/>
</dbReference>
<keyword evidence="4" id="KW-0808">Transferase</keyword>
<dbReference type="InterPro" id="IPR006311">
    <property type="entry name" value="TAT_signal"/>
</dbReference>
<evidence type="ECO:0000256" key="2">
    <source>
        <dbReference type="ARBA" id="ARBA00012438"/>
    </source>
</evidence>